<dbReference type="AlphaFoldDB" id="A0A402AGB7"/>
<comment type="caution">
    <text evidence="1">The sequence shown here is derived from an EMBL/GenBank/DDBJ whole genome shotgun (WGS) entry which is preliminary data.</text>
</comment>
<sequence length="60" mass="6880">MKREIQNVLIHMHEDPQQAALLHAGGIERLVAIEDEDYNDIRAMFARVQAAEQPAISLRR</sequence>
<dbReference type="Proteomes" id="UP000287188">
    <property type="component" value="Unassembled WGS sequence"/>
</dbReference>
<reference evidence="2" key="1">
    <citation type="submission" date="2018-12" db="EMBL/GenBank/DDBJ databases">
        <title>Tengunoibacter tsumagoiensis gen. nov., sp. nov., Dictyobacter kobayashii sp. nov., D. alpinus sp. nov., and D. joshuensis sp. nov. and description of Dictyobacteraceae fam. nov. within the order Ktedonobacterales isolated from Tengu-no-mugimeshi.</title>
        <authorList>
            <person name="Wang C.M."/>
            <person name="Zheng Y."/>
            <person name="Sakai Y."/>
            <person name="Toyoda A."/>
            <person name="Minakuchi Y."/>
            <person name="Abe K."/>
            <person name="Yokota A."/>
            <person name="Yabe S."/>
        </authorList>
    </citation>
    <scope>NUCLEOTIDE SEQUENCE [LARGE SCALE GENOMIC DNA]</scope>
    <source>
        <strain evidence="2">Uno11</strain>
    </source>
</reference>
<proteinExistence type="predicted"/>
<dbReference type="EMBL" id="BIFS01000001">
    <property type="protein sequence ID" value="GCE18170.1"/>
    <property type="molecule type" value="Genomic_DNA"/>
</dbReference>
<accession>A0A402AGB7</accession>
<evidence type="ECO:0000313" key="2">
    <source>
        <dbReference type="Proteomes" id="UP000287188"/>
    </source>
</evidence>
<evidence type="ECO:0000313" key="1">
    <source>
        <dbReference type="EMBL" id="GCE18170.1"/>
    </source>
</evidence>
<keyword evidence="2" id="KW-1185">Reference proteome</keyword>
<name>A0A402AGB7_9CHLR</name>
<protein>
    <submittedName>
        <fullName evidence="1">Uncharacterized protein</fullName>
    </submittedName>
</protein>
<gene>
    <name evidence="1" type="ORF">KDK_19700</name>
</gene>
<organism evidence="1 2">
    <name type="scientific">Dictyobacter kobayashii</name>
    <dbReference type="NCBI Taxonomy" id="2014872"/>
    <lineage>
        <taxon>Bacteria</taxon>
        <taxon>Bacillati</taxon>
        <taxon>Chloroflexota</taxon>
        <taxon>Ktedonobacteria</taxon>
        <taxon>Ktedonobacterales</taxon>
        <taxon>Dictyobacteraceae</taxon>
        <taxon>Dictyobacter</taxon>
    </lineage>
</organism>
<dbReference type="RefSeq" id="WP_161977255.1">
    <property type="nucleotide sequence ID" value="NZ_BIFS01000001.1"/>
</dbReference>